<evidence type="ECO:0000313" key="1">
    <source>
        <dbReference type="EMBL" id="AHG88235.1"/>
    </source>
</evidence>
<sequence length="173" mass="18476">MLAELAQGLAAELATHFDDLPMHPFTGRVPRAPGTWGWLVPPRAVPHRVVLGRYLSLTVPQNAGSGYTVCGARIAVVGLGADGVLRRGELWEMITLPEGVESTTDALPWDDMRLRRVPSRAIRLVRWGGDAQAGRIASPAEVIDALTRVASAVADVAARDLALLDRLMGGAAR</sequence>
<dbReference type="RefSeq" id="WP_025409780.1">
    <property type="nucleotide sequence ID" value="NZ_CP007128.1"/>
</dbReference>
<gene>
    <name evidence="1" type="ORF">J421_0698</name>
</gene>
<accession>W0RD51</accession>
<evidence type="ECO:0000313" key="2">
    <source>
        <dbReference type="Proteomes" id="UP000019151"/>
    </source>
</evidence>
<name>W0RD51_9BACT</name>
<dbReference type="KEGG" id="gba:J421_0698"/>
<dbReference type="AlphaFoldDB" id="W0RD51"/>
<proteinExistence type="predicted"/>
<dbReference type="HOGENOM" id="CLU_1545412_0_0_0"/>
<organism evidence="1 2">
    <name type="scientific">Gemmatirosa kalamazoonensis</name>
    <dbReference type="NCBI Taxonomy" id="861299"/>
    <lineage>
        <taxon>Bacteria</taxon>
        <taxon>Pseudomonadati</taxon>
        <taxon>Gemmatimonadota</taxon>
        <taxon>Gemmatimonadia</taxon>
        <taxon>Gemmatimonadales</taxon>
        <taxon>Gemmatimonadaceae</taxon>
        <taxon>Gemmatirosa</taxon>
    </lineage>
</organism>
<dbReference type="InParanoid" id="W0RD51"/>
<dbReference type="Proteomes" id="UP000019151">
    <property type="component" value="Chromosome"/>
</dbReference>
<dbReference type="EMBL" id="CP007128">
    <property type="protein sequence ID" value="AHG88235.1"/>
    <property type="molecule type" value="Genomic_DNA"/>
</dbReference>
<reference evidence="1 2" key="1">
    <citation type="journal article" date="2014" name="Genome Announc.">
        <title>Genome Sequence and Methylome of Soil Bacterium Gemmatirosa kalamazoonensis KBS708T, a Member of the Rarely Cultivated Gemmatimonadetes Phylum.</title>
        <authorList>
            <person name="Debruyn J.M."/>
            <person name="Radosevich M."/>
            <person name="Wommack K.E."/>
            <person name="Polson S.W."/>
            <person name="Hauser L.J."/>
            <person name="Fawaz M.N."/>
            <person name="Korlach J."/>
            <person name="Tsai Y.C."/>
        </authorList>
    </citation>
    <scope>NUCLEOTIDE SEQUENCE [LARGE SCALE GENOMIC DNA]</scope>
    <source>
        <strain evidence="1 2">KBS708</strain>
    </source>
</reference>
<dbReference type="STRING" id="861299.J421_0698"/>
<protein>
    <submittedName>
        <fullName evidence="1">Uncharacterized protein</fullName>
    </submittedName>
</protein>
<keyword evidence="2" id="KW-1185">Reference proteome</keyword>